<gene>
    <name evidence="2" type="ORF">ENI26_12235</name>
</gene>
<dbReference type="InterPro" id="IPR029061">
    <property type="entry name" value="THDP-binding"/>
</dbReference>
<proteinExistence type="predicted"/>
<reference evidence="2" key="1">
    <citation type="journal article" date="2020" name="mSystems">
        <title>Genome- and Community-Level Interaction Insights into Carbon Utilization and Element Cycling Functions of Hydrothermarchaeota in Hydrothermal Sediment.</title>
        <authorList>
            <person name="Zhou Z."/>
            <person name="Liu Y."/>
            <person name="Xu W."/>
            <person name="Pan J."/>
            <person name="Luo Z.H."/>
            <person name="Li M."/>
        </authorList>
    </citation>
    <scope>NUCLEOTIDE SEQUENCE [LARGE SCALE GENOMIC DNA]</scope>
    <source>
        <strain evidence="2">HyVt-380</strain>
    </source>
</reference>
<feature type="non-terminal residue" evidence="2">
    <location>
        <position position="35"/>
    </location>
</feature>
<comment type="caution">
    <text evidence="2">The sequence shown here is derived from an EMBL/GenBank/DDBJ whole genome shotgun (WGS) entry which is preliminary data.</text>
</comment>
<dbReference type="Pfam" id="PF02776">
    <property type="entry name" value="TPP_enzyme_N"/>
    <property type="match status" value="1"/>
</dbReference>
<feature type="domain" description="Thiamine pyrophosphate enzyme N-terminal TPP-binding" evidence="1">
    <location>
        <begin position="1"/>
        <end position="34"/>
    </location>
</feature>
<sequence>MKTSDLLVKALENEGVEYIFGIPGEENLDFLNSLR</sequence>
<dbReference type="Gene3D" id="3.40.50.970">
    <property type="match status" value="1"/>
</dbReference>
<accession>A0A7C1VYB7</accession>
<evidence type="ECO:0000259" key="1">
    <source>
        <dbReference type="Pfam" id="PF02776"/>
    </source>
</evidence>
<dbReference type="AlphaFoldDB" id="A0A7C1VYB7"/>
<dbReference type="CDD" id="cd07035">
    <property type="entry name" value="TPP_PYR_POX_like"/>
    <property type="match status" value="1"/>
</dbReference>
<evidence type="ECO:0000313" key="2">
    <source>
        <dbReference type="EMBL" id="HEC75119.1"/>
    </source>
</evidence>
<dbReference type="Proteomes" id="UP000886384">
    <property type="component" value="Unassembled WGS sequence"/>
</dbReference>
<name>A0A7C1VYB7_9GAMM</name>
<dbReference type="InterPro" id="IPR012001">
    <property type="entry name" value="Thiamin_PyroP_enz_TPP-bd_dom"/>
</dbReference>
<dbReference type="EMBL" id="DRHY01000279">
    <property type="protein sequence ID" value="HEC75119.1"/>
    <property type="molecule type" value="Genomic_DNA"/>
</dbReference>
<protein>
    <recommendedName>
        <fullName evidence="1">Thiamine pyrophosphate enzyme N-terminal TPP-binding domain-containing protein</fullName>
    </recommendedName>
</protein>
<organism evidence="2">
    <name type="scientific">Methylophaga aminisulfidivorans</name>
    <dbReference type="NCBI Taxonomy" id="230105"/>
    <lineage>
        <taxon>Bacteria</taxon>
        <taxon>Pseudomonadati</taxon>
        <taxon>Pseudomonadota</taxon>
        <taxon>Gammaproteobacteria</taxon>
        <taxon>Thiotrichales</taxon>
        <taxon>Piscirickettsiaceae</taxon>
        <taxon>Methylophaga</taxon>
    </lineage>
</organism>
<dbReference type="GO" id="GO:0030976">
    <property type="term" value="F:thiamine pyrophosphate binding"/>
    <property type="evidence" value="ECO:0007669"/>
    <property type="project" value="InterPro"/>
</dbReference>
<dbReference type="SUPFAM" id="SSF52518">
    <property type="entry name" value="Thiamin diphosphate-binding fold (THDP-binding)"/>
    <property type="match status" value="1"/>
</dbReference>